<dbReference type="KEGG" id="slaa:EUU25_01780"/>
<evidence type="ECO:0000256" key="1">
    <source>
        <dbReference type="SAM" id="SignalP"/>
    </source>
</evidence>
<feature type="chain" id="PRO_5026013566" description="Secreted protein" evidence="1">
    <location>
        <begin position="28"/>
        <end position="488"/>
    </location>
</feature>
<evidence type="ECO:0000313" key="2">
    <source>
        <dbReference type="EMBL" id="QGY79461.1"/>
    </source>
</evidence>
<dbReference type="EMBL" id="CP035733">
    <property type="protein sequence ID" value="QGY79461.1"/>
    <property type="molecule type" value="Genomic_DNA"/>
</dbReference>
<sequence length="488" mass="54085">MFESKTLSRATTIVLTASFLAASPGQAQDHVPMSGPINRMDTQKPGTPGPRTCFWSNGPYSGDPYLNIAWPDTNTFYWTAKFTVPEGASLRLDGQFPHARYSSFTTYDMRGQPVESLADYLISPLSGHTNPARDGADRTVRKRSYSIEIQTGGTRDLSRREGIFIEGATSKVIHAPKNDGYQQVLIYRIYTVDKGSGITGNVPLPTPVLTLADGKVLRGMDACDAINASQQMKIAPDAVGMPAWRYRELLTTPGKPDTNPATNPSTWYAQFDRKQFEGIFTGAIGNFDRKSEGFYPTVDNQYVRTFINRKFGPIYVLRGKLPVTPRTMSGDPVMRVKDADMRYWSLCSQKGAANTMVLKCLNDEQIVIDKDRNYVVVFSRAADRPRNAYPECGINWLPIPDDGDGLYDADQGNMMIRNMLASPGFRHAIQNVTKTGEEREVMGPYLPTGTYLVQATFEAVFQCRSPAEQSAIARETIAADQAQQAAQK</sequence>
<keyword evidence="1" id="KW-0732">Signal</keyword>
<keyword evidence="3" id="KW-1185">Reference proteome</keyword>
<accession>A0A6I6L5H7</accession>
<evidence type="ECO:0008006" key="4">
    <source>
        <dbReference type="Google" id="ProtNLM"/>
    </source>
</evidence>
<feature type="signal peptide" evidence="1">
    <location>
        <begin position="1"/>
        <end position="27"/>
    </location>
</feature>
<gene>
    <name evidence="2" type="ORF">EUU25_01780</name>
</gene>
<name>A0A6I6L5H7_9SPHN</name>
<organism evidence="2 3">
    <name type="scientific">Sphingorhabdus lacus</name>
    <dbReference type="NCBI Taxonomy" id="392610"/>
    <lineage>
        <taxon>Bacteria</taxon>
        <taxon>Pseudomonadati</taxon>
        <taxon>Pseudomonadota</taxon>
        <taxon>Alphaproteobacteria</taxon>
        <taxon>Sphingomonadales</taxon>
        <taxon>Sphingomonadaceae</taxon>
        <taxon>Sphingorhabdus</taxon>
    </lineage>
</organism>
<evidence type="ECO:0000313" key="3">
    <source>
        <dbReference type="Proteomes" id="UP000428803"/>
    </source>
</evidence>
<protein>
    <recommendedName>
        <fullName evidence="4">Secreted protein</fullName>
    </recommendedName>
</protein>
<dbReference type="RefSeq" id="WP_158897759.1">
    <property type="nucleotide sequence ID" value="NZ_CP035733.1"/>
</dbReference>
<dbReference type="Proteomes" id="UP000428803">
    <property type="component" value="Chromosome"/>
</dbReference>
<proteinExistence type="predicted"/>
<dbReference type="AlphaFoldDB" id="A0A6I6L5H7"/>
<dbReference type="OrthoDB" id="9146291at2"/>
<reference evidence="3" key="1">
    <citation type="submission" date="2019-01" db="EMBL/GenBank/DDBJ databases">
        <title>Sphingorhabdus lacus sp.nov., isolated from an oligotrophic freshwater lake.</title>
        <authorList>
            <person name="Park M."/>
        </authorList>
    </citation>
    <scope>NUCLEOTIDE SEQUENCE [LARGE SCALE GENOMIC DNA]</scope>
    <source>
        <strain evidence="3">IMCC1753</strain>
    </source>
</reference>